<feature type="domain" description="TF-B3" evidence="7">
    <location>
        <begin position="844"/>
        <end position="945"/>
    </location>
</feature>
<dbReference type="AlphaFoldDB" id="A0A8T0XHV0"/>
<name>A0A8T0XHV0_PANVG</name>
<evidence type="ECO:0000256" key="6">
    <source>
        <dbReference type="SAM" id="MobiDB-lite"/>
    </source>
</evidence>
<keyword evidence="5" id="KW-0539">Nucleus</keyword>
<dbReference type="Gene3D" id="2.40.330.10">
    <property type="entry name" value="DNA-binding pseudobarrel domain"/>
    <property type="match status" value="2"/>
</dbReference>
<evidence type="ECO:0000256" key="2">
    <source>
        <dbReference type="ARBA" id="ARBA00023015"/>
    </source>
</evidence>
<dbReference type="InterPro" id="IPR015300">
    <property type="entry name" value="DNA-bd_pseudobarrel_sf"/>
</dbReference>
<dbReference type="InterPro" id="IPR003340">
    <property type="entry name" value="B3_DNA-bd"/>
</dbReference>
<evidence type="ECO:0000313" key="9">
    <source>
        <dbReference type="Proteomes" id="UP000823388"/>
    </source>
</evidence>
<feature type="compositionally biased region" description="Basic and acidic residues" evidence="6">
    <location>
        <begin position="72"/>
        <end position="82"/>
    </location>
</feature>
<feature type="compositionally biased region" description="Basic and acidic residues" evidence="6">
    <location>
        <begin position="222"/>
        <end position="258"/>
    </location>
</feature>
<dbReference type="InterPro" id="IPR044837">
    <property type="entry name" value="REM16-like"/>
</dbReference>
<organism evidence="8 9">
    <name type="scientific">Panicum virgatum</name>
    <name type="common">Blackwell switchgrass</name>
    <dbReference type="NCBI Taxonomy" id="38727"/>
    <lineage>
        <taxon>Eukaryota</taxon>
        <taxon>Viridiplantae</taxon>
        <taxon>Streptophyta</taxon>
        <taxon>Embryophyta</taxon>
        <taxon>Tracheophyta</taxon>
        <taxon>Spermatophyta</taxon>
        <taxon>Magnoliopsida</taxon>
        <taxon>Liliopsida</taxon>
        <taxon>Poales</taxon>
        <taxon>Poaceae</taxon>
        <taxon>PACMAD clade</taxon>
        <taxon>Panicoideae</taxon>
        <taxon>Panicodae</taxon>
        <taxon>Paniceae</taxon>
        <taxon>Panicinae</taxon>
        <taxon>Panicum</taxon>
        <taxon>Panicum sect. Hiantes</taxon>
    </lineage>
</organism>
<dbReference type="GO" id="GO:0003677">
    <property type="term" value="F:DNA binding"/>
    <property type="evidence" value="ECO:0007669"/>
    <property type="project" value="UniProtKB-KW"/>
</dbReference>
<dbReference type="PANTHER" id="PTHR31391">
    <property type="entry name" value="B3 DOMAIN-CONTAINING PROTEIN OS11G0197600-RELATED"/>
    <property type="match status" value="1"/>
</dbReference>
<dbReference type="PANTHER" id="PTHR31391:SF162">
    <property type="entry name" value="B3 DOMAIN-CONTAINING PROTEIN"/>
    <property type="match status" value="1"/>
</dbReference>
<dbReference type="Pfam" id="PF02362">
    <property type="entry name" value="B3"/>
    <property type="match status" value="2"/>
</dbReference>
<comment type="caution">
    <text evidence="8">The sequence shown here is derived from an EMBL/GenBank/DDBJ whole genome shotgun (WGS) entry which is preliminary data.</text>
</comment>
<keyword evidence="4" id="KW-0804">Transcription</keyword>
<keyword evidence="2" id="KW-0805">Transcription regulation</keyword>
<keyword evidence="3" id="KW-0238">DNA-binding</keyword>
<dbReference type="SMART" id="SM01019">
    <property type="entry name" value="B3"/>
    <property type="match status" value="2"/>
</dbReference>
<sequence>MSGASATPDKACGKRPRNHDRAMMKIQSDDNEEGKKMRGGVSEVKNRKTSIAAFLEKGKQKEGRTSSNKNVMADDREKEERIIWNGHNKVKSMKKVSPASLEKMKKQQKLRNANKKKMQIDVDEEGKHRHHGDHKLANRKESPTLYEKEKNKEKMNKTHKEKMGAAYRKERKILSHHNRVKSREVSTAFFGKEKKGKKLNKANNEKLQNDEDEENAPFTPAVKEKRMRPSESTEAMLCHDKPDRRSVPSIVSKEKKIDTSSGSKYKKRKMDHTLLQKGKRSDNKIHSDRVQEKKICGGDKEKNKHTPFAFLKFIYNRFEEFLLIPPAVAHKLADLTNQHVYLKDSEQRLSKVRLSVVNDSLAFHQGWNIFVSDHSIKWGEFLMFEYTGRNTFSVRIFGMNSHERSNFKKDPKRVGHGVGSGPAPLDNNNENDACMHSQRKTVIMILDSGASTHNEDVVNLTTSDADSTHHVTINTNEDIERVESGVGNLPDGECGTKCISAACSEGKTSSEKVVNDAAPLTHENDARVGHELQVHDLDEDLLRKQGISCIPLGSIIAVEKHQIHNNINISQNFCRKYAVPGGFRCLEKWWRAGIVNIRAALDGFVLIEPENTKKTDSKLVDSYGSIGLNTVNCSEGNHTHVPPVFTMTVKEPLGADRVSKCRLVENDIDHSINEKCGGAAVQIETQGEQLKPVGSIVNSQSNNIPVSANAVVPGKYSAIGLNPVGPEVTRTFAEPMLTVPIEKASTPDEISKYGSSKTEIDHNVSGQGTVVQLETKMDQVEPVGSSVCSQSSNNAVYGNHVAAQVSEKCFSKQEGRKFIDCVVPESLLPMKDKIMESDDHSLLKFNLQLCIPDTTRKWLGLPKSLPNAIKQKRHASDRNVNIILLKDPMKRLWPVLYQENPVFVGFTAGWRHFVAANNLQAGDLCNLIEEPDDDEPVYSVLITRQ</sequence>
<feature type="compositionally biased region" description="Basic and acidic residues" evidence="6">
    <location>
        <begin position="134"/>
        <end position="163"/>
    </location>
</feature>
<dbReference type="EMBL" id="CM029037">
    <property type="protein sequence ID" value="KAG2659560.1"/>
    <property type="molecule type" value="Genomic_DNA"/>
</dbReference>
<keyword evidence="9" id="KW-1185">Reference proteome</keyword>
<dbReference type="GO" id="GO:0005634">
    <property type="term" value="C:nucleus"/>
    <property type="evidence" value="ECO:0007669"/>
    <property type="project" value="UniProtKB-SubCell"/>
</dbReference>
<evidence type="ECO:0000256" key="1">
    <source>
        <dbReference type="ARBA" id="ARBA00004123"/>
    </source>
</evidence>
<dbReference type="OrthoDB" id="635132at2759"/>
<evidence type="ECO:0000259" key="7">
    <source>
        <dbReference type="PROSITE" id="PS50863"/>
    </source>
</evidence>
<proteinExistence type="predicted"/>
<evidence type="ECO:0000256" key="4">
    <source>
        <dbReference type="ARBA" id="ARBA00023163"/>
    </source>
</evidence>
<reference evidence="8" key="1">
    <citation type="submission" date="2020-05" db="EMBL/GenBank/DDBJ databases">
        <title>WGS assembly of Panicum virgatum.</title>
        <authorList>
            <person name="Lovell J.T."/>
            <person name="Jenkins J."/>
            <person name="Shu S."/>
            <person name="Juenger T.E."/>
            <person name="Schmutz J."/>
        </authorList>
    </citation>
    <scope>NUCLEOTIDE SEQUENCE</scope>
    <source>
        <strain evidence="8">AP13</strain>
    </source>
</reference>
<feature type="compositionally biased region" description="Basic residues" evidence="6">
    <location>
        <begin position="169"/>
        <end position="180"/>
    </location>
</feature>
<comment type="subcellular location">
    <subcellularLocation>
        <location evidence="1">Nucleus</location>
    </subcellularLocation>
</comment>
<feature type="region of interest" description="Disordered" evidence="6">
    <location>
        <begin position="1"/>
        <end position="271"/>
    </location>
</feature>
<evidence type="ECO:0000313" key="8">
    <source>
        <dbReference type="EMBL" id="KAG2659560.1"/>
    </source>
</evidence>
<evidence type="ECO:0000256" key="3">
    <source>
        <dbReference type="ARBA" id="ARBA00023125"/>
    </source>
</evidence>
<gene>
    <name evidence="8" type="ORF">PVAP13_1KG364700</name>
</gene>
<dbReference type="Proteomes" id="UP000823388">
    <property type="component" value="Chromosome 1K"/>
</dbReference>
<feature type="domain" description="TF-B3" evidence="7">
    <location>
        <begin position="307"/>
        <end position="400"/>
    </location>
</feature>
<accession>A0A8T0XHV0</accession>
<protein>
    <recommendedName>
        <fullName evidence="7">TF-B3 domain-containing protein</fullName>
    </recommendedName>
</protein>
<feature type="compositionally biased region" description="Basic residues" evidence="6">
    <location>
        <begin position="106"/>
        <end position="117"/>
    </location>
</feature>
<dbReference type="SUPFAM" id="SSF101936">
    <property type="entry name" value="DNA-binding pseudobarrel domain"/>
    <property type="match status" value="2"/>
</dbReference>
<evidence type="ECO:0000256" key="5">
    <source>
        <dbReference type="ARBA" id="ARBA00023242"/>
    </source>
</evidence>
<dbReference type="PROSITE" id="PS50863">
    <property type="entry name" value="B3"/>
    <property type="match status" value="2"/>
</dbReference>
<dbReference type="CDD" id="cd10017">
    <property type="entry name" value="B3_DNA"/>
    <property type="match status" value="2"/>
</dbReference>